<protein>
    <submittedName>
        <fullName evidence="1">Uncharacterized protein</fullName>
    </submittedName>
</protein>
<sequence>MSNRTMLIALAIDRISELAVESEDYEILVSSTAALKTLGILQKLGFKSISIDDTNNMMMRD</sequence>
<reference evidence="1" key="1">
    <citation type="submission" date="2020-08" db="EMBL/GenBank/DDBJ databases">
        <title>Bridging the membrane lipid divide: bacteria of the FCB group superphylum have the potential to synthesize archaeal ether lipids.</title>
        <authorList>
            <person name="Villanueva L."/>
            <person name="von Meijenfeldt F.A.B."/>
            <person name="Westbye A.B."/>
            <person name="Yadav S."/>
            <person name="Hopmans E.C."/>
            <person name="Dutilh B.E."/>
            <person name="Sinninghe Damste J.S."/>
        </authorList>
    </citation>
    <scope>NUCLEOTIDE SEQUENCE</scope>
    <source>
        <strain evidence="1">NIOZ-UU157</strain>
    </source>
</reference>
<evidence type="ECO:0000313" key="1">
    <source>
        <dbReference type="EMBL" id="QPI16481.1"/>
    </source>
</evidence>
<name>A0A7S9STY2_9VIRU</name>
<dbReference type="EMBL" id="MW030563">
    <property type="protein sequence ID" value="QPI16481.1"/>
    <property type="molecule type" value="Genomic_DNA"/>
</dbReference>
<organism evidence="1">
    <name type="scientific">Virus NIOZ-UU157</name>
    <dbReference type="NCBI Taxonomy" id="2763269"/>
    <lineage>
        <taxon>Viruses</taxon>
    </lineage>
</organism>
<gene>
    <name evidence="1" type="ORF">NIOZUU157_00380</name>
</gene>
<proteinExistence type="predicted"/>
<accession>A0A7S9STY2</accession>